<dbReference type="SUPFAM" id="SSF141868">
    <property type="entry name" value="EAL domain-like"/>
    <property type="match status" value="1"/>
</dbReference>
<dbReference type="Pfam" id="PF12792">
    <property type="entry name" value="CSS-motif"/>
    <property type="match status" value="1"/>
</dbReference>
<keyword evidence="8 10" id="KW-0472">Membrane</keyword>
<dbReference type="Pfam" id="PF00563">
    <property type="entry name" value="EAL"/>
    <property type="match status" value="1"/>
</dbReference>
<protein>
    <recommendedName>
        <fullName evidence="2">cyclic-guanylate-specific phosphodiesterase</fullName>
        <ecNumber evidence="2">3.1.4.52</ecNumber>
    </recommendedName>
</protein>
<evidence type="ECO:0000256" key="5">
    <source>
        <dbReference type="ARBA" id="ARBA00022692"/>
    </source>
</evidence>
<organism evidence="12 13">
    <name type="scientific">Paraburkholderia lycopersici</name>
    <dbReference type="NCBI Taxonomy" id="416944"/>
    <lineage>
        <taxon>Bacteria</taxon>
        <taxon>Pseudomonadati</taxon>
        <taxon>Pseudomonadota</taxon>
        <taxon>Betaproteobacteria</taxon>
        <taxon>Burkholderiales</taxon>
        <taxon>Burkholderiaceae</taxon>
        <taxon>Paraburkholderia</taxon>
    </lineage>
</organism>
<evidence type="ECO:0000256" key="3">
    <source>
        <dbReference type="ARBA" id="ARBA00022475"/>
    </source>
</evidence>
<keyword evidence="4" id="KW-0973">c-di-GMP</keyword>
<gene>
    <name evidence="12" type="ORF">SAMN05421548_11374</name>
</gene>
<dbReference type="OrthoDB" id="9813903at2"/>
<evidence type="ECO:0000256" key="8">
    <source>
        <dbReference type="ARBA" id="ARBA00023136"/>
    </source>
</evidence>
<sequence>MNPITLPRIARTRRIALAIAIFLIVAIVGIAIERLVVESHMNRQATEGSRVILSEIEKMIDQASEAATETLAFADQPCSRAALPLREAVQSRPYVRSANLVDPSGILYCSSLLGEAHEVIDSKAFASGTLELLPFNRVTPDSPLLVLRAATHDGAALIAVDGHHLARALKAFDRTGTAALRVGDVWLSAEGVVEHRAPAAGTTWAVAGSTRYPLEVQAGYSQPDLLPGVSYRFAIWQVAIMVLSALAASLFWWFAGKPQRASKVLGKALQAGEFSPYLQPLVDAHSGEWVGAEVLARWRHGTFGFVSPDQFIPAAEESGFVVPLTRELMTSVAKALNAVDLPQGFHISFNVCPAQLVEGSLVEDCRRFLRALQRPDVRLVLEVTERELIVLDDAMRDSLASLRGLGISIAIDDFGTGHANLSLLNDLSIDVLKVDKSLVSRVAENTVEQPVLDSVIHLARRLKVKIIAEGIETAAQWRYLQCRHVHVLQGYRFARPMSLEAFATQLGASA</sequence>
<evidence type="ECO:0000256" key="2">
    <source>
        <dbReference type="ARBA" id="ARBA00012282"/>
    </source>
</evidence>
<evidence type="ECO:0000313" key="12">
    <source>
        <dbReference type="EMBL" id="SDD02115.1"/>
    </source>
</evidence>
<keyword evidence="3" id="KW-1003">Cell membrane</keyword>
<dbReference type="InterPro" id="IPR050706">
    <property type="entry name" value="Cyclic-di-GMP_PDE-like"/>
</dbReference>
<reference evidence="13" key="1">
    <citation type="submission" date="2016-09" db="EMBL/GenBank/DDBJ databases">
        <authorList>
            <person name="Varghese N."/>
            <person name="Submissions S."/>
        </authorList>
    </citation>
    <scope>NUCLEOTIDE SEQUENCE [LARGE SCALE GENOMIC DNA]</scope>
    <source>
        <strain evidence="13">TNe-862</strain>
    </source>
</reference>
<dbReference type="Proteomes" id="UP000198908">
    <property type="component" value="Unassembled WGS sequence"/>
</dbReference>
<dbReference type="InterPro" id="IPR035919">
    <property type="entry name" value="EAL_sf"/>
</dbReference>
<dbReference type="CDD" id="cd01948">
    <property type="entry name" value="EAL"/>
    <property type="match status" value="1"/>
</dbReference>
<dbReference type="GO" id="GO:0005886">
    <property type="term" value="C:plasma membrane"/>
    <property type="evidence" value="ECO:0007669"/>
    <property type="project" value="UniProtKB-SubCell"/>
</dbReference>
<evidence type="ECO:0000259" key="11">
    <source>
        <dbReference type="PROSITE" id="PS50883"/>
    </source>
</evidence>
<evidence type="ECO:0000256" key="1">
    <source>
        <dbReference type="ARBA" id="ARBA00004651"/>
    </source>
</evidence>
<dbReference type="InterPro" id="IPR001633">
    <property type="entry name" value="EAL_dom"/>
</dbReference>
<dbReference type="GO" id="GO:0071111">
    <property type="term" value="F:cyclic-guanylate-specific phosphodiesterase activity"/>
    <property type="evidence" value="ECO:0007669"/>
    <property type="project" value="UniProtKB-EC"/>
</dbReference>
<dbReference type="Gene3D" id="3.20.20.450">
    <property type="entry name" value="EAL domain"/>
    <property type="match status" value="1"/>
</dbReference>
<name>A0A1G6RDH6_9BURK</name>
<feature type="transmembrane region" description="Helical" evidence="10">
    <location>
        <begin position="15"/>
        <end position="37"/>
    </location>
</feature>
<evidence type="ECO:0000256" key="9">
    <source>
        <dbReference type="ARBA" id="ARBA00034290"/>
    </source>
</evidence>
<evidence type="ECO:0000313" key="13">
    <source>
        <dbReference type="Proteomes" id="UP000198908"/>
    </source>
</evidence>
<keyword evidence="6" id="KW-0378">Hydrolase</keyword>
<comment type="catalytic activity">
    <reaction evidence="9">
        <text>3',3'-c-di-GMP + H2O = 5'-phosphoguanylyl(3'-&gt;5')guanosine + H(+)</text>
        <dbReference type="Rhea" id="RHEA:24902"/>
        <dbReference type="ChEBI" id="CHEBI:15377"/>
        <dbReference type="ChEBI" id="CHEBI:15378"/>
        <dbReference type="ChEBI" id="CHEBI:58754"/>
        <dbReference type="ChEBI" id="CHEBI:58805"/>
        <dbReference type="EC" id="3.1.4.52"/>
    </reaction>
</comment>
<accession>A0A1G6RDH6</accession>
<dbReference type="PANTHER" id="PTHR33121:SF80">
    <property type="entry name" value="CYCLIC DI-GMP PHOSPHODIESTERASE PDEL"/>
    <property type="match status" value="1"/>
</dbReference>
<proteinExistence type="predicted"/>
<dbReference type="AlphaFoldDB" id="A0A1G6RDH6"/>
<comment type="subcellular location">
    <subcellularLocation>
        <location evidence="1">Cell membrane</location>
        <topology evidence="1">Multi-pass membrane protein</topology>
    </subcellularLocation>
</comment>
<dbReference type="EMBL" id="FMYQ01000013">
    <property type="protein sequence ID" value="SDD02115.1"/>
    <property type="molecule type" value="Genomic_DNA"/>
</dbReference>
<dbReference type="InterPro" id="IPR024744">
    <property type="entry name" value="CSS-motif_dom"/>
</dbReference>
<dbReference type="EC" id="3.1.4.52" evidence="2"/>
<keyword evidence="5 10" id="KW-0812">Transmembrane</keyword>
<keyword evidence="7 10" id="KW-1133">Transmembrane helix</keyword>
<keyword evidence="13" id="KW-1185">Reference proteome</keyword>
<dbReference type="SMART" id="SM00052">
    <property type="entry name" value="EAL"/>
    <property type="match status" value="1"/>
</dbReference>
<dbReference type="PROSITE" id="PS50883">
    <property type="entry name" value="EAL"/>
    <property type="match status" value="1"/>
</dbReference>
<dbReference type="PANTHER" id="PTHR33121">
    <property type="entry name" value="CYCLIC DI-GMP PHOSPHODIESTERASE PDEF"/>
    <property type="match status" value="1"/>
</dbReference>
<dbReference type="STRING" id="416944.SAMN05421548_11374"/>
<feature type="domain" description="EAL" evidence="11">
    <location>
        <begin position="258"/>
        <end position="510"/>
    </location>
</feature>
<feature type="transmembrane region" description="Helical" evidence="10">
    <location>
        <begin position="233"/>
        <end position="255"/>
    </location>
</feature>
<evidence type="ECO:0000256" key="10">
    <source>
        <dbReference type="SAM" id="Phobius"/>
    </source>
</evidence>
<evidence type="ECO:0000256" key="6">
    <source>
        <dbReference type="ARBA" id="ARBA00022801"/>
    </source>
</evidence>
<evidence type="ECO:0000256" key="4">
    <source>
        <dbReference type="ARBA" id="ARBA00022636"/>
    </source>
</evidence>
<evidence type="ECO:0000256" key="7">
    <source>
        <dbReference type="ARBA" id="ARBA00022989"/>
    </source>
</evidence>